<dbReference type="GO" id="GO:0051536">
    <property type="term" value="F:iron-sulfur cluster binding"/>
    <property type="evidence" value="ECO:0007669"/>
    <property type="project" value="UniProtKB-KW"/>
</dbReference>
<evidence type="ECO:0000256" key="4">
    <source>
        <dbReference type="ARBA" id="ARBA00023004"/>
    </source>
</evidence>
<dbReference type="InterPro" id="IPR016100">
    <property type="entry name" value="Prismane_a-bundle"/>
</dbReference>
<dbReference type="EMBL" id="HBFN01037893">
    <property type="protein sequence ID" value="CAD8808339.1"/>
    <property type="molecule type" value="Transcribed_RNA"/>
</dbReference>
<accession>A0A7S0WCE0</accession>
<proteinExistence type="inferred from homology"/>
<dbReference type="AlphaFoldDB" id="A0A7S0WCE0"/>
<dbReference type="GO" id="GO:0050418">
    <property type="term" value="F:hydroxylamine reductase activity"/>
    <property type="evidence" value="ECO:0007669"/>
    <property type="project" value="TreeGrafter"/>
</dbReference>
<name>A0A7S0WCE0_9CRYP</name>
<organism evidence="7">
    <name type="scientific">Hemiselmis tepida</name>
    <dbReference type="NCBI Taxonomy" id="464990"/>
    <lineage>
        <taxon>Eukaryota</taxon>
        <taxon>Cryptophyceae</taxon>
        <taxon>Cryptomonadales</taxon>
        <taxon>Hemiselmidaceae</taxon>
        <taxon>Hemiselmis</taxon>
    </lineage>
</organism>
<dbReference type="NCBIfam" id="NF003658">
    <property type="entry name" value="PRK05290.1"/>
    <property type="match status" value="1"/>
</dbReference>
<dbReference type="PANTHER" id="PTHR30109:SF0">
    <property type="entry name" value="HYDROXYLAMINE REDUCTASE"/>
    <property type="match status" value="1"/>
</dbReference>
<evidence type="ECO:0000256" key="3">
    <source>
        <dbReference type="ARBA" id="ARBA00023002"/>
    </source>
</evidence>
<feature type="region of interest" description="Disordered" evidence="6">
    <location>
        <begin position="396"/>
        <end position="418"/>
    </location>
</feature>
<protein>
    <recommendedName>
        <fullName evidence="8">Hydroxylamine reductase</fullName>
    </recommendedName>
</protein>
<sequence>MKAVLASSAVSRALRQKLPAAARTVSTRVLRQQAHVTPATGELYVAPLGKDFNMNKSKMFCNQCSQHQKDCAISAGNCKKTPESARLQDEVVQHVTELGHYAHALRKAGKELPAGANQFVLLSLFSTLTNVNNDPIAIGKFVARAQEISAQLREASGAPPPEVPPVASIMEQRRASPDPNAMCLVEMLLYGLKGVAAYADHARMAGKEDPVIYDFIHEALAALCTKTRDDLGAMLALCLKAGEVNLRAMELLYEGNATLGTPEPTEVQVAPQPGKCVLISGHDLVCMEALLKQCEPLGIKVYTHGEMLPGHAYPLLKKYSSLAGHFGGAWNRQQHEFAHFPGPIVLTSNCLIEPKKAYAAAVYTFGAVGWPGLKHLGDKLSDVDWKQVTDHAQKMPGFTDEKSFSYDPSSAHGQPSPQKPMMTGFGHETVIGAAGTVLAGVEAGAISRFYLIGGCDGDAEARNYYTELAETLPETSVVLTLGCGKYRISDKAKERLGTVGDTGIPRVLDVGQCNDTYSAVRIALALADALKCKVTDLPLSIVLSWYEQKAIAVLLTCLHLGLKPIRIGPVLPAFVTEDVLNVLVKDFGVRPVGDVAEDIKAMSEASNMS</sequence>
<gene>
    <name evidence="7" type="ORF">HTEP1355_LOCUS22019</name>
</gene>
<reference evidence="7" key="1">
    <citation type="submission" date="2021-01" db="EMBL/GenBank/DDBJ databases">
        <authorList>
            <person name="Corre E."/>
            <person name="Pelletier E."/>
            <person name="Niang G."/>
            <person name="Scheremetjew M."/>
            <person name="Finn R."/>
            <person name="Kale V."/>
            <person name="Holt S."/>
            <person name="Cochrane G."/>
            <person name="Meng A."/>
            <person name="Brown T."/>
            <person name="Cohen L."/>
        </authorList>
    </citation>
    <scope>NUCLEOTIDE SEQUENCE</scope>
    <source>
        <strain evidence="7">CCMP443</strain>
    </source>
</reference>
<evidence type="ECO:0000256" key="6">
    <source>
        <dbReference type="SAM" id="MobiDB-lite"/>
    </source>
</evidence>
<dbReference type="Gene3D" id="3.40.50.2030">
    <property type="match status" value="2"/>
</dbReference>
<dbReference type="InterPro" id="IPR004137">
    <property type="entry name" value="HCP/CODH"/>
</dbReference>
<feature type="compositionally biased region" description="Polar residues" evidence="6">
    <location>
        <begin position="406"/>
        <end position="416"/>
    </location>
</feature>
<dbReference type="GO" id="GO:0042542">
    <property type="term" value="P:response to hydrogen peroxide"/>
    <property type="evidence" value="ECO:0007669"/>
    <property type="project" value="TreeGrafter"/>
</dbReference>
<keyword evidence="3" id="KW-0560">Oxidoreductase</keyword>
<evidence type="ECO:0008006" key="8">
    <source>
        <dbReference type="Google" id="ProtNLM"/>
    </source>
</evidence>
<dbReference type="NCBIfam" id="TIGR01703">
    <property type="entry name" value="hybrid_clust"/>
    <property type="match status" value="1"/>
</dbReference>
<keyword evidence="4" id="KW-0408">Iron</keyword>
<dbReference type="Gene3D" id="1.20.1270.20">
    <property type="match status" value="2"/>
</dbReference>
<evidence type="ECO:0000313" key="7">
    <source>
        <dbReference type="EMBL" id="CAD8808339.1"/>
    </source>
</evidence>
<dbReference type="SUPFAM" id="SSF56821">
    <property type="entry name" value="Prismane protein-like"/>
    <property type="match status" value="1"/>
</dbReference>
<evidence type="ECO:0000256" key="5">
    <source>
        <dbReference type="ARBA" id="ARBA00023014"/>
    </source>
</evidence>
<dbReference type="GO" id="GO:0004601">
    <property type="term" value="F:peroxidase activity"/>
    <property type="evidence" value="ECO:0007669"/>
    <property type="project" value="TreeGrafter"/>
</dbReference>
<dbReference type="InterPro" id="IPR016099">
    <property type="entry name" value="Prismane-like_a/b-sand"/>
</dbReference>
<dbReference type="PANTHER" id="PTHR30109">
    <property type="entry name" value="HYDROXYLAMINE REDUCTASE"/>
    <property type="match status" value="1"/>
</dbReference>
<dbReference type="InterPro" id="IPR011254">
    <property type="entry name" value="Prismane-like_sf"/>
</dbReference>
<keyword evidence="5" id="KW-0411">Iron-sulfur</keyword>
<dbReference type="Pfam" id="PF03063">
    <property type="entry name" value="Prismane"/>
    <property type="match status" value="1"/>
</dbReference>
<dbReference type="HAMAP" id="MF_00069">
    <property type="entry name" value="Hydroxylam_reduct"/>
    <property type="match status" value="1"/>
</dbReference>
<dbReference type="GO" id="GO:0005737">
    <property type="term" value="C:cytoplasm"/>
    <property type="evidence" value="ECO:0007669"/>
    <property type="project" value="InterPro"/>
</dbReference>
<evidence type="ECO:0000256" key="2">
    <source>
        <dbReference type="ARBA" id="ARBA00022723"/>
    </source>
</evidence>
<dbReference type="GO" id="GO:0046872">
    <property type="term" value="F:metal ion binding"/>
    <property type="evidence" value="ECO:0007669"/>
    <property type="project" value="UniProtKB-KW"/>
</dbReference>
<dbReference type="InterPro" id="IPR010048">
    <property type="entry name" value="Hydroxylam_reduct"/>
</dbReference>
<keyword evidence="2" id="KW-0479">Metal-binding</keyword>
<keyword evidence="1" id="KW-0963">Cytoplasm</keyword>
<evidence type="ECO:0000256" key="1">
    <source>
        <dbReference type="ARBA" id="ARBA00022490"/>
    </source>
</evidence>